<comment type="caution">
    <text evidence="6">The sequence shown here is derived from an EMBL/GenBank/DDBJ whole genome shotgun (WGS) entry which is preliminary data.</text>
</comment>
<dbReference type="AlphaFoldDB" id="A0A495RK28"/>
<dbReference type="InterPro" id="IPR012318">
    <property type="entry name" value="HTH_CRP"/>
</dbReference>
<dbReference type="InterPro" id="IPR014710">
    <property type="entry name" value="RmlC-like_jellyroll"/>
</dbReference>
<dbReference type="OrthoDB" id="7643467at2"/>
<evidence type="ECO:0000256" key="1">
    <source>
        <dbReference type="ARBA" id="ARBA00023015"/>
    </source>
</evidence>
<dbReference type="Gene3D" id="2.60.120.10">
    <property type="entry name" value="Jelly Rolls"/>
    <property type="match status" value="1"/>
</dbReference>
<dbReference type="Pfam" id="PF00027">
    <property type="entry name" value="cNMP_binding"/>
    <property type="match status" value="1"/>
</dbReference>
<evidence type="ECO:0000259" key="5">
    <source>
        <dbReference type="PROSITE" id="PS51063"/>
    </source>
</evidence>
<evidence type="ECO:0000259" key="4">
    <source>
        <dbReference type="PROSITE" id="PS50042"/>
    </source>
</evidence>
<keyword evidence="1" id="KW-0805">Transcription regulation</keyword>
<dbReference type="FunFam" id="1.10.10.10:FF:000028">
    <property type="entry name" value="Fumarate/nitrate reduction transcriptional regulator Fnr"/>
    <property type="match status" value="1"/>
</dbReference>
<feature type="domain" description="Cyclic nucleotide-binding" evidence="4">
    <location>
        <begin position="43"/>
        <end position="109"/>
    </location>
</feature>
<dbReference type="GO" id="GO:0003677">
    <property type="term" value="F:DNA binding"/>
    <property type="evidence" value="ECO:0007669"/>
    <property type="project" value="UniProtKB-KW"/>
</dbReference>
<reference evidence="6 7" key="1">
    <citation type="submission" date="2018-10" db="EMBL/GenBank/DDBJ databases">
        <title>Genomic Encyclopedia of Type Strains, Phase IV (KMG-IV): sequencing the most valuable type-strain genomes for metagenomic binning, comparative biology and taxonomic classification.</title>
        <authorList>
            <person name="Goeker M."/>
        </authorList>
    </citation>
    <scope>NUCLEOTIDE SEQUENCE [LARGE SCALE GENOMIC DNA]</scope>
    <source>
        <strain evidence="6 7">DSM 22228</strain>
    </source>
</reference>
<dbReference type="SMART" id="SM00100">
    <property type="entry name" value="cNMP"/>
    <property type="match status" value="1"/>
</dbReference>
<organism evidence="6 7">
    <name type="scientific">Orbus hercynius</name>
    <dbReference type="NCBI Taxonomy" id="593135"/>
    <lineage>
        <taxon>Bacteria</taxon>
        <taxon>Pseudomonadati</taxon>
        <taxon>Pseudomonadota</taxon>
        <taxon>Gammaproteobacteria</taxon>
        <taxon>Orbales</taxon>
        <taxon>Orbaceae</taxon>
        <taxon>Orbus</taxon>
    </lineage>
</organism>
<dbReference type="InterPro" id="IPR018490">
    <property type="entry name" value="cNMP-bd_dom_sf"/>
</dbReference>
<dbReference type="SUPFAM" id="SSF51206">
    <property type="entry name" value="cAMP-binding domain-like"/>
    <property type="match status" value="1"/>
</dbReference>
<dbReference type="InterPro" id="IPR000595">
    <property type="entry name" value="cNMP-bd_dom"/>
</dbReference>
<dbReference type="EMBL" id="RBWY01000001">
    <property type="protein sequence ID" value="RKS87516.1"/>
    <property type="molecule type" value="Genomic_DNA"/>
</dbReference>
<dbReference type="SUPFAM" id="SSF46785">
    <property type="entry name" value="Winged helix' DNA-binding domain"/>
    <property type="match status" value="1"/>
</dbReference>
<proteinExistence type="predicted"/>
<feature type="domain" description="HTH crp-type" evidence="5">
    <location>
        <begin position="156"/>
        <end position="229"/>
    </location>
</feature>
<keyword evidence="7" id="KW-1185">Reference proteome</keyword>
<evidence type="ECO:0000256" key="3">
    <source>
        <dbReference type="ARBA" id="ARBA00023163"/>
    </source>
</evidence>
<keyword evidence="3" id="KW-0804">Transcription</keyword>
<dbReference type="SMART" id="SM00419">
    <property type="entry name" value="HTH_CRP"/>
    <property type="match status" value="1"/>
</dbReference>
<dbReference type="InterPro" id="IPR036390">
    <property type="entry name" value="WH_DNA-bd_sf"/>
</dbReference>
<name>A0A495RK28_9GAMM</name>
<dbReference type="PANTHER" id="PTHR24567:SF75">
    <property type="entry name" value="FUMARATE AND NITRATE REDUCTION REGULATORY PROTEIN"/>
    <property type="match status" value="1"/>
</dbReference>
<dbReference type="PROSITE" id="PS50042">
    <property type="entry name" value="CNMP_BINDING_3"/>
    <property type="match status" value="1"/>
</dbReference>
<keyword evidence="2" id="KW-0238">DNA-binding</keyword>
<dbReference type="InterPro" id="IPR050397">
    <property type="entry name" value="Env_Response_Regulators"/>
</dbReference>
<protein>
    <submittedName>
        <fullName evidence="6">CRP/FNR family transcriptional regulator</fullName>
    </submittedName>
</protein>
<sequence length="239" mass="26963">MQDISKPLRSKSYSVPCELCSIGSICIPMALNNTLESVLNRKRSFAKNEILVTEGDEFQRFYIIHSGALKTYVIINGTEQINGFYLPGDIIGLDSITTHKYNNTIKALTTTLACELKYDELMALVTKSTQVRDTIFNLMSQNILNYQKMILAYSQKNAEEKLAAFICWLYTQYAKRGHTSLSIKLSMCRADIANYLGLTIETVSRILTRTQELGILSVRGKYICIKDLSALFQLAAEKI</sequence>
<gene>
    <name evidence="6" type="ORF">DES39_0750</name>
</gene>
<dbReference type="RefSeq" id="WP_121144407.1">
    <property type="nucleotide sequence ID" value="NZ_RBWY01000001.1"/>
</dbReference>
<dbReference type="PANTHER" id="PTHR24567">
    <property type="entry name" value="CRP FAMILY TRANSCRIPTIONAL REGULATORY PROTEIN"/>
    <property type="match status" value="1"/>
</dbReference>
<dbReference type="Gene3D" id="1.10.10.10">
    <property type="entry name" value="Winged helix-like DNA-binding domain superfamily/Winged helix DNA-binding domain"/>
    <property type="match status" value="1"/>
</dbReference>
<dbReference type="Proteomes" id="UP000278542">
    <property type="component" value="Unassembled WGS sequence"/>
</dbReference>
<dbReference type="GO" id="GO:0003700">
    <property type="term" value="F:DNA-binding transcription factor activity"/>
    <property type="evidence" value="ECO:0007669"/>
    <property type="project" value="TreeGrafter"/>
</dbReference>
<dbReference type="CDD" id="cd00038">
    <property type="entry name" value="CAP_ED"/>
    <property type="match status" value="1"/>
</dbReference>
<dbReference type="CDD" id="cd00092">
    <property type="entry name" value="HTH_CRP"/>
    <property type="match status" value="1"/>
</dbReference>
<dbReference type="NCBIfam" id="NF008365">
    <property type="entry name" value="PRK11161.1"/>
    <property type="match status" value="1"/>
</dbReference>
<accession>A0A495RK28</accession>
<evidence type="ECO:0000256" key="2">
    <source>
        <dbReference type="ARBA" id="ARBA00023125"/>
    </source>
</evidence>
<dbReference type="PRINTS" id="PR00034">
    <property type="entry name" value="HTHCRP"/>
</dbReference>
<dbReference type="Pfam" id="PF13545">
    <property type="entry name" value="HTH_Crp_2"/>
    <property type="match status" value="1"/>
</dbReference>
<dbReference type="PROSITE" id="PS51063">
    <property type="entry name" value="HTH_CRP_2"/>
    <property type="match status" value="1"/>
</dbReference>
<evidence type="ECO:0000313" key="6">
    <source>
        <dbReference type="EMBL" id="RKS87516.1"/>
    </source>
</evidence>
<evidence type="ECO:0000313" key="7">
    <source>
        <dbReference type="Proteomes" id="UP000278542"/>
    </source>
</evidence>
<dbReference type="InterPro" id="IPR036388">
    <property type="entry name" value="WH-like_DNA-bd_sf"/>
</dbReference>
<dbReference type="GO" id="GO:0005829">
    <property type="term" value="C:cytosol"/>
    <property type="evidence" value="ECO:0007669"/>
    <property type="project" value="TreeGrafter"/>
</dbReference>